<evidence type="ECO:0008006" key="2">
    <source>
        <dbReference type="Google" id="ProtNLM"/>
    </source>
</evidence>
<dbReference type="SUPFAM" id="SSF103642">
    <property type="entry name" value="Sec-C motif"/>
    <property type="match status" value="1"/>
</dbReference>
<feature type="non-terminal residue" evidence="1">
    <location>
        <position position="1"/>
    </location>
</feature>
<organism evidence="1">
    <name type="scientific">marine sediment metagenome</name>
    <dbReference type="NCBI Taxonomy" id="412755"/>
    <lineage>
        <taxon>unclassified sequences</taxon>
        <taxon>metagenomes</taxon>
        <taxon>ecological metagenomes</taxon>
    </lineage>
</organism>
<sequence>HTFLPKSKKQFDGIAIDEGIWDSFSKHPSRLAQIKANEISYSWDMLIEKFIFHITTGTSYHLSHPNIKSQEEIFRLLAKENRTRRRLLATAINELITKTPDNKKATKTVFPSRPGEPFYLFMLLTKLKNIPYEKYRQVRHALLGSHLQILKLEYPEALDIIGVATETGTSEERSEDFIYLDTSKWTVENNKETEKLKKEFISQGLLGKKTMFRSSIKEYPDNKPSKIMVGMKGSERNMPCPCGSGKKFKKCCGREK</sequence>
<reference evidence="1" key="1">
    <citation type="journal article" date="2014" name="Front. Microbiol.">
        <title>High frequency of phylogenetically diverse reductive dehalogenase-homologous genes in deep subseafloor sedimentary metagenomes.</title>
        <authorList>
            <person name="Kawai M."/>
            <person name="Futagami T."/>
            <person name="Toyoda A."/>
            <person name="Takaki Y."/>
            <person name="Nishi S."/>
            <person name="Hori S."/>
            <person name="Arai W."/>
            <person name="Tsubouchi T."/>
            <person name="Morono Y."/>
            <person name="Uchiyama I."/>
            <person name="Ito T."/>
            <person name="Fujiyama A."/>
            <person name="Inagaki F."/>
            <person name="Takami H."/>
        </authorList>
    </citation>
    <scope>NUCLEOTIDE SEQUENCE</scope>
    <source>
        <strain evidence="1">Expedition CK06-06</strain>
    </source>
</reference>
<comment type="caution">
    <text evidence="1">The sequence shown here is derived from an EMBL/GenBank/DDBJ whole genome shotgun (WGS) entry which is preliminary data.</text>
</comment>
<dbReference type="Pfam" id="PF02810">
    <property type="entry name" value="SEC-C"/>
    <property type="match status" value="1"/>
</dbReference>
<evidence type="ECO:0000313" key="1">
    <source>
        <dbReference type="EMBL" id="GAG86557.1"/>
    </source>
</evidence>
<protein>
    <recommendedName>
        <fullName evidence="2">SEC-C domain-containing protein</fullName>
    </recommendedName>
</protein>
<dbReference type="Gene3D" id="3.10.450.50">
    <property type="match status" value="1"/>
</dbReference>
<name>X1BZN3_9ZZZZ</name>
<dbReference type="EMBL" id="BART01010212">
    <property type="protein sequence ID" value="GAG86557.1"/>
    <property type="molecule type" value="Genomic_DNA"/>
</dbReference>
<proteinExistence type="predicted"/>
<dbReference type="AlphaFoldDB" id="X1BZN3"/>
<gene>
    <name evidence="1" type="ORF">S01H4_22322</name>
</gene>
<dbReference type="InterPro" id="IPR004027">
    <property type="entry name" value="SEC_C_motif"/>
</dbReference>
<accession>X1BZN3</accession>